<dbReference type="EMBL" id="QGTL01000003">
    <property type="protein sequence ID" value="PWV77744.1"/>
    <property type="molecule type" value="Genomic_DNA"/>
</dbReference>
<keyword evidence="3" id="KW-1185">Reference proteome</keyword>
<feature type="signal peptide" evidence="1">
    <location>
        <begin position="1"/>
        <end position="25"/>
    </location>
</feature>
<reference evidence="2 3" key="1">
    <citation type="submission" date="2018-05" db="EMBL/GenBank/DDBJ databases">
        <title>Genomic Encyclopedia of Type Strains, Phase IV (KMG-IV): sequencing the most valuable type-strain genomes for metagenomic binning, comparative biology and taxonomic classification.</title>
        <authorList>
            <person name="Goeker M."/>
        </authorList>
    </citation>
    <scope>NUCLEOTIDE SEQUENCE [LARGE SCALE GENOMIC DNA]</scope>
    <source>
        <strain evidence="2 3">DSM 44717</strain>
    </source>
</reference>
<protein>
    <submittedName>
        <fullName evidence="2">Uncharacterized protein</fullName>
    </submittedName>
</protein>
<proteinExistence type="predicted"/>
<name>A0A317NTU8_9NOCA</name>
<evidence type="ECO:0000313" key="3">
    <source>
        <dbReference type="Proteomes" id="UP000246410"/>
    </source>
</evidence>
<gene>
    <name evidence="2" type="ORF">DFR69_103343</name>
</gene>
<dbReference type="PROSITE" id="PS51257">
    <property type="entry name" value="PROKAR_LIPOPROTEIN"/>
    <property type="match status" value="1"/>
</dbReference>
<evidence type="ECO:0000256" key="1">
    <source>
        <dbReference type="SAM" id="SignalP"/>
    </source>
</evidence>
<evidence type="ECO:0000313" key="2">
    <source>
        <dbReference type="EMBL" id="PWV77744.1"/>
    </source>
</evidence>
<accession>A0A317NTU8</accession>
<feature type="chain" id="PRO_5016245721" evidence="1">
    <location>
        <begin position="26"/>
        <end position="151"/>
    </location>
</feature>
<organism evidence="2 3">
    <name type="scientific">Nocardia neocaledoniensis</name>
    <dbReference type="NCBI Taxonomy" id="236511"/>
    <lineage>
        <taxon>Bacteria</taxon>
        <taxon>Bacillati</taxon>
        <taxon>Actinomycetota</taxon>
        <taxon>Actinomycetes</taxon>
        <taxon>Mycobacteriales</taxon>
        <taxon>Nocardiaceae</taxon>
        <taxon>Nocardia</taxon>
    </lineage>
</organism>
<comment type="caution">
    <text evidence="2">The sequence shown here is derived from an EMBL/GenBank/DDBJ whole genome shotgun (WGS) entry which is preliminary data.</text>
</comment>
<dbReference type="Proteomes" id="UP000246410">
    <property type="component" value="Unassembled WGS sequence"/>
</dbReference>
<keyword evidence="1" id="KW-0732">Signal</keyword>
<dbReference type="AlphaFoldDB" id="A0A317NTU8"/>
<sequence>MRRLATVTLGVSFGACAVLGSIASAAPGASYQMGETAAIPVLNYNGAATTVTEITVADWYCDGRLESCTVSVRFAHRGTQSTDPATISYSLSFADGRLIPATTEPTVGYLYDGTTATGTASFPLITEPSPPTEVVLRGEVSGNVLGTWVVP</sequence>